<dbReference type="eggNOG" id="ENOG5033XFE">
    <property type="taxonomic scope" value="Bacteria"/>
</dbReference>
<accession>G5GM18</accession>
<dbReference type="PATRIC" id="fig|679201.3.peg.305"/>
<keyword evidence="2" id="KW-1185">Reference proteome</keyword>
<dbReference type="Proteomes" id="UP000004129">
    <property type="component" value="Unassembled WGS sequence"/>
</dbReference>
<evidence type="ECO:0000313" key="1">
    <source>
        <dbReference type="EMBL" id="EHG22263.1"/>
    </source>
</evidence>
<dbReference type="AlphaFoldDB" id="G5GM18"/>
<dbReference type="OrthoDB" id="2048276at2"/>
<dbReference type="HOGENOM" id="CLU_2381195_0_0_9"/>
<organism evidence="1 2">
    <name type="scientific">Selenomonas infelix ATCC 43532</name>
    <dbReference type="NCBI Taxonomy" id="679201"/>
    <lineage>
        <taxon>Bacteria</taxon>
        <taxon>Bacillati</taxon>
        <taxon>Bacillota</taxon>
        <taxon>Negativicutes</taxon>
        <taxon>Selenomonadales</taxon>
        <taxon>Selenomonadaceae</taxon>
        <taxon>Selenomonas</taxon>
    </lineage>
</organism>
<reference evidence="1 2" key="1">
    <citation type="submission" date="2011-08" db="EMBL/GenBank/DDBJ databases">
        <title>The Genome Sequence of Selenomonas infelix ATCC 43532.</title>
        <authorList>
            <consortium name="The Broad Institute Genome Sequencing Platform"/>
            <person name="Earl A."/>
            <person name="Ward D."/>
            <person name="Feldgarden M."/>
            <person name="Gevers D."/>
            <person name="Izard J."/>
            <person name="Blanton J.M."/>
            <person name="Baranova O.V."/>
            <person name="Dewhirst F.E."/>
            <person name="Young S.K."/>
            <person name="Zeng Q."/>
            <person name="Gargeya S."/>
            <person name="Fitzgerald M."/>
            <person name="Haas B."/>
            <person name="Abouelleil A."/>
            <person name="Alvarado L."/>
            <person name="Arachchi H.M."/>
            <person name="Berlin A."/>
            <person name="Brown A."/>
            <person name="Chapman S.B."/>
            <person name="Chen Z."/>
            <person name="Dunbar C."/>
            <person name="Freedman E."/>
            <person name="Gearin G."/>
            <person name="Gellesch M."/>
            <person name="Goldberg J."/>
            <person name="Griggs A."/>
            <person name="Gujja S."/>
            <person name="Heiman D."/>
            <person name="Howarth C."/>
            <person name="Larson L."/>
            <person name="Lui A."/>
            <person name="MacDonald P.J.P."/>
            <person name="Montmayeur A."/>
            <person name="Murphy C."/>
            <person name="Neiman D."/>
            <person name="Pearson M."/>
            <person name="Priest M."/>
            <person name="Roberts A."/>
            <person name="Saif S."/>
            <person name="Shea T."/>
            <person name="Shenoy N."/>
            <person name="Sisk P."/>
            <person name="Stolte C."/>
            <person name="Sykes S."/>
            <person name="Wortman J."/>
            <person name="Nusbaum C."/>
            <person name="Birren B."/>
        </authorList>
    </citation>
    <scope>NUCLEOTIDE SEQUENCE [LARGE SCALE GENOMIC DNA]</scope>
    <source>
        <strain evidence="1 2">ATCC 43532</strain>
    </source>
</reference>
<protein>
    <submittedName>
        <fullName evidence="1">Uncharacterized protein</fullName>
    </submittedName>
</protein>
<dbReference type="STRING" id="679201.HMPREF9334_00299"/>
<sequence>MPNVDHFADLSTDMQDALLDYIALNFKVQSGYNRRHSAYGLKQHFVSTQGFPDQHVTSECFSEAMVAAGFKRKRTDESEPNWYFNARVPNVLKP</sequence>
<dbReference type="EMBL" id="ACZM01000003">
    <property type="protein sequence ID" value="EHG22263.1"/>
    <property type="molecule type" value="Genomic_DNA"/>
</dbReference>
<evidence type="ECO:0000313" key="2">
    <source>
        <dbReference type="Proteomes" id="UP000004129"/>
    </source>
</evidence>
<dbReference type="RefSeq" id="WP_006691750.1">
    <property type="nucleotide sequence ID" value="NZ_JH376797.1"/>
</dbReference>
<proteinExistence type="predicted"/>
<name>G5GM18_9FIRM</name>
<gene>
    <name evidence="1" type="ORF">HMPREF9334_00299</name>
</gene>
<comment type="caution">
    <text evidence="1">The sequence shown here is derived from an EMBL/GenBank/DDBJ whole genome shotgun (WGS) entry which is preliminary data.</text>
</comment>